<dbReference type="InterPro" id="IPR052155">
    <property type="entry name" value="Biofilm_reg_signaling"/>
</dbReference>
<dbReference type="EMBL" id="CADIKZ010000011">
    <property type="protein sequence ID" value="CAB3894532.1"/>
    <property type="molecule type" value="Genomic_DNA"/>
</dbReference>
<evidence type="ECO:0000259" key="4">
    <source>
        <dbReference type="PROSITE" id="PS50887"/>
    </source>
</evidence>
<dbReference type="NCBIfam" id="TIGR00229">
    <property type="entry name" value="sensory_box"/>
    <property type="match status" value="1"/>
</dbReference>
<feature type="domain" description="PAS" evidence="2">
    <location>
        <begin position="134"/>
        <end position="206"/>
    </location>
</feature>
<protein>
    <recommendedName>
        <fullName evidence="7">Sensor domain-containing diguanylate cyclase</fullName>
    </recommendedName>
</protein>
<dbReference type="PROSITE" id="PS50112">
    <property type="entry name" value="PAS"/>
    <property type="match status" value="1"/>
</dbReference>
<evidence type="ECO:0000256" key="1">
    <source>
        <dbReference type="SAM" id="MobiDB-lite"/>
    </source>
</evidence>
<evidence type="ECO:0000259" key="3">
    <source>
        <dbReference type="PROSITE" id="PS50113"/>
    </source>
</evidence>
<dbReference type="Gene3D" id="3.30.70.270">
    <property type="match status" value="1"/>
</dbReference>
<dbReference type="Proteomes" id="UP000494203">
    <property type="component" value="Unassembled WGS sequence"/>
</dbReference>
<sequence>MPVIGDPYPTRPSGDGLGGAHSESDGRLDRLARLARRLFQVDMAVLDCAVAAGALQGVDGTPPAHSPSWSIECPVRAADGRLLGGLRLLHGQPREFTDGDRQDLADLADLAAAAIAQHHAQSSRRADEDSWREEARKLALAIEGSGTGVWDRNVVTGEIIYSPGWKALLGYSDSELTTRIEDAYTRLHPDDLDFVQAAMQDHFDGKTESYEVEHRVRCKDGSYKWICSRGKVISRDESGKALRMMGTTTDISTVRAMAERLRLTADLVVNLTDAVPGLVFQCQSAAERGSRFSYVSAGIWDMFELTADDVRASTTAIERRIHPEDLPAYRASQQQAAAALTRWHLEFRVCLPLQGVRWRQGDASPSRDPDNGVVWHGFVTDITDRKRAELELRELAATDALTNLPNRRHFMSRIAAELTRLQRHGGQGSAVLMCDLDHFKRINDTWGHAIGDGVLQHFASMLRAQLREIDLVGRIGGEEFAVVLPDTSIESAHLFARDVQHRIADTPYLSDGLQVPLTVSIGISALHAKDDHAELALSRSDRALYYAKQRGRNRIESVFSR</sequence>
<dbReference type="SMART" id="SM00091">
    <property type="entry name" value="PAS"/>
    <property type="match status" value="2"/>
</dbReference>
<dbReference type="PROSITE" id="PS50887">
    <property type="entry name" value="GGDEF"/>
    <property type="match status" value="1"/>
</dbReference>
<feature type="domain" description="GGDEF" evidence="4">
    <location>
        <begin position="427"/>
        <end position="560"/>
    </location>
</feature>
<dbReference type="RefSeq" id="WP_175141478.1">
    <property type="nucleotide sequence ID" value="NZ_CADIKZ010000011.1"/>
</dbReference>
<dbReference type="GO" id="GO:0003824">
    <property type="term" value="F:catalytic activity"/>
    <property type="evidence" value="ECO:0007669"/>
    <property type="project" value="UniProtKB-ARBA"/>
</dbReference>
<evidence type="ECO:0000313" key="5">
    <source>
        <dbReference type="EMBL" id="CAB3894532.1"/>
    </source>
</evidence>
<feature type="domain" description="PAC" evidence="3">
    <location>
        <begin position="210"/>
        <end position="263"/>
    </location>
</feature>
<dbReference type="InterPro" id="IPR000700">
    <property type="entry name" value="PAS-assoc_C"/>
</dbReference>
<dbReference type="PANTHER" id="PTHR44757:SF2">
    <property type="entry name" value="BIOFILM ARCHITECTURE MAINTENANCE PROTEIN MBAA"/>
    <property type="match status" value="1"/>
</dbReference>
<dbReference type="SMART" id="SM00086">
    <property type="entry name" value="PAC"/>
    <property type="match status" value="2"/>
</dbReference>
<reference evidence="5 6" key="1">
    <citation type="submission" date="2020-04" db="EMBL/GenBank/DDBJ databases">
        <authorList>
            <person name="De Canck E."/>
        </authorList>
    </citation>
    <scope>NUCLEOTIDE SEQUENCE [LARGE SCALE GENOMIC DNA]</scope>
    <source>
        <strain evidence="5 6">LMG 26788</strain>
    </source>
</reference>
<dbReference type="InterPro" id="IPR043128">
    <property type="entry name" value="Rev_trsase/Diguanyl_cyclase"/>
</dbReference>
<dbReference type="CDD" id="cd01949">
    <property type="entry name" value="GGDEF"/>
    <property type="match status" value="1"/>
</dbReference>
<dbReference type="FunFam" id="3.30.70.270:FF:000001">
    <property type="entry name" value="Diguanylate cyclase domain protein"/>
    <property type="match status" value="1"/>
</dbReference>
<dbReference type="InterPro" id="IPR013655">
    <property type="entry name" value="PAS_fold_3"/>
</dbReference>
<dbReference type="Gene3D" id="3.30.450.40">
    <property type="match status" value="1"/>
</dbReference>
<dbReference type="SMART" id="SM00267">
    <property type="entry name" value="GGDEF"/>
    <property type="match status" value="1"/>
</dbReference>
<dbReference type="InterPro" id="IPR001610">
    <property type="entry name" value="PAC"/>
</dbReference>
<dbReference type="InterPro" id="IPR000160">
    <property type="entry name" value="GGDEF_dom"/>
</dbReference>
<dbReference type="CDD" id="cd00130">
    <property type="entry name" value="PAS"/>
    <property type="match status" value="2"/>
</dbReference>
<organism evidence="5 6">
    <name type="scientific">Achromobacter pulmonis</name>
    <dbReference type="NCBI Taxonomy" id="1389932"/>
    <lineage>
        <taxon>Bacteria</taxon>
        <taxon>Pseudomonadati</taxon>
        <taxon>Pseudomonadota</taxon>
        <taxon>Betaproteobacteria</taxon>
        <taxon>Burkholderiales</taxon>
        <taxon>Alcaligenaceae</taxon>
        <taxon>Achromobacter</taxon>
    </lineage>
</organism>
<dbReference type="PROSITE" id="PS50113">
    <property type="entry name" value="PAC"/>
    <property type="match status" value="2"/>
</dbReference>
<dbReference type="SUPFAM" id="SSF55781">
    <property type="entry name" value="GAF domain-like"/>
    <property type="match status" value="1"/>
</dbReference>
<evidence type="ECO:0000313" key="6">
    <source>
        <dbReference type="Proteomes" id="UP000494203"/>
    </source>
</evidence>
<dbReference type="NCBIfam" id="TIGR00254">
    <property type="entry name" value="GGDEF"/>
    <property type="match status" value="1"/>
</dbReference>
<name>A0A6S7E3T5_9BURK</name>
<dbReference type="InterPro" id="IPR029016">
    <property type="entry name" value="GAF-like_dom_sf"/>
</dbReference>
<dbReference type="Gene3D" id="3.30.450.20">
    <property type="entry name" value="PAS domain"/>
    <property type="match status" value="2"/>
</dbReference>
<dbReference type="InterPro" id="IPR000014">
    <property type="entry name" value="PAS"/>
</dbReference>
<dbReference type="SUPFAM" id="SSF55073">
    <property type="entry name" value="Nucleotide cyclase"/>
    <property type="match status" value="1"/>
</dbReference>
<accession>A0A6S7E3T5</accession>
<gene>
    <name evidence="5" type="ORF">LMG26788_03950</name>
</gene>
<evidence type="ECO:0000259" key="2">
    <source>
        <dbReference type="PROSITE" id="PS50112"/>
    </source>
</evidence>
<dbReference type="Pfam" id="PF00990">
    <property type="entry name" value="GGDEF"/>
    <property type="match status" value="1"/>
</dbReference>
<dbReference type="SUPFAM" id="SSF55785">
    <property type="entry name" value="PYP-like sensor domain (PAS domain)"/>
    <property type="match status" value="2"/>
</dbReference>
<dbReference type="InterPro" id="IPR029787">
    <property type="entry name" value="Nucleotide_cyclase"/>
</dbReference>
<keyword evidence="6" id="KW-1185">Reference proteome</keyword>
<dbReference type="AlphaFoldDB" id="A0A6S7E3T5"/>
<feature type="domain" description="PAC" evidence="3">
    <location>
        <begin position="343"/>
        <end position="394"/>
    </location>
</feature>
<feature type="region of interest" description="Disordered" evidence="1">
    <location>
        <begin position="1"/>
        <end position="24"/>
    </location>
</feature>
<dbReference type="PANTHER" id="PTHR44757">
    <property type="entry name" value="DIGUANYLATE CYCLASE DGCP"/>
    <property type="match status" value="1"/>
</dbReference>
<proteinExistence type="predicted"/>
<dbReference type="InterPro" id="IPR035965">
    <property type="entry name" value="PAS-like_dom_sf"/>
</dbReference>
<evidence type="ECO:0008006" key="7">
    <source>
        <dbReference type="Google" id="ProtNLM"/>
    </source>
</evidence>
<dbReference type="Pfam" id="PF08447">
    <property type="entry name" value="PAS_3"/>
    <property type="match status" value="2"/>
</dbReference>